<evidence type="ECO:0000313" key="3">
    <source>
        <dbReference type="EMBL" id="PAP99817.1"/>
    </source>
</evidence>
<proteinExistence type="predicted"/>
<protein>
    <submittedName>
        <fullName evidence="3">Uncharacterized protein</fullName>
    </submittedName>
</protein>
<dbReference type="Proteomes" id="UP000216215">
    <property type="component" value="Unassembled WGS sequence"/>
</dbReference>
<keyword evidence="2" id="KW-0812">Transmembrane</keyword>
<sequence>MDAIPHPGPVPTVPEKNVTPDPNALKLKGHARRTNFRAGVAAAVVGVAGLMMAQIWVLGIALGVFLGLRGFLNRDSEAAEYRRIAGEAATQWKNAQTTWMQRAGPDAFDRQKTVLAGLRREWDILPSKRVARISELERNRRQAQLHRFLDNFEISSAKIESIGPGKKQVLESYGVETALDVERNKLYSVSGFEPKTAQKLLNWRRSVEARFVFDPSRAIDPRDIAQIDQDILGDRKRLQGALVLGLEQLKQTRAQILAAREHSRPEMERLRLALDQSSANVAASSGRDG</sequence>
<feature type="compositionally biased region" description="Pro residues" evidence="1">
    <location>
        <begin position="1"/>
        <end position="12"/>
    </location>
</feature>
<comment type="caution">
    <text evidence="3">The sequence shown here is derived from an EMBL/GenBank/DDBJ whole genome shotgun (WGS) entry which is preliminary data.</text>
</comment>
<keyword evidence="4" id="KW-1185">Reference proteome</keyword>
<accession>A0AB36R5M2</accession>
<dbReference type="RefSeq" id="WP_095486986.1">
    <property type="nucleotide sequence ID" value="NZ_CP088151.1"/>
</dbReference>
<reference evidence="4" key="1">
    <citation type="submission" date="2017-08" db="EMBL/GenBank/DDBJ databases">
        <title>Mesorhizobium wenxinae sp. nov., a novel rhizobial species isolated from root nodules of chickpea (Cicer arietinum L.).</title>
        <authorList>
            <person name="Zhang J."/>
        </authorList>
    </citation>
    <scope>NUCLEOTIDE SEQUENCE [LARGE SCALE GENOMIC DNA]</scope>
    <source>
        <strain evidence="4">USDA 3392</strain>
    </source>
</reference>
<dbReference type="AlphaFoldDB" id="A0AB36R5M2"/>
<organism evidence="3 4">
    <name type="scientific">Mesorhizobium mediterraneum</name>
    <dbReference type="NCBI Taxonomy" id="43617"/>
    <lineage>
        <taxon>Bacteria</taxon>
        <taxon>Pseudomonadati</taxon>
        <taxon>Pseudomonadota</taxon>
        <taxon>Alphaproteobacteria</taxon>
        <taxon>Hyphomicrobiales</taxon>
        <taxon>Phyllobacteriaceae</taxon>
        <taxon>Mesorhizobium</taxon>
    </lineage>
</organism>
<gene>
    <name evidence="3" type="ORF">CIT25_23435</name>
</gene>
<evidence type="ECO:0000256" key="2">
    <source>
        <dbReference type="SAM" id="Phobius"/>
    </source>
</evidence>
<name>A0AB36R5M2_9HYPH</name>
<dbReference type="EMBL" id="NPKI01000029">
    <property type="protein sequence ID" value="PAP99817.1"/>
    <property type="molecule type" value="Genomic_DNA"/>
</dbReference>
<feature type="region of interest" description="Disordered" evidence="1">
    <location>
        <begin position="1"/>
        <end position="21"/>
    </location>
</feature>
<feature type="transmembrane region" description="Helical" evidence="2">
    <location>
        <begin position="40"/>
        <end position="68"/>
    </location>
</feature>
<evidence type="ECO:0000313" key="4">
    <source>
        <dbReference type="Proteomes" id="UP000216215"/>
    </source>
</evidence>
<keyword evidence="2" id="KW-0472">Membrane</keyword>
<keyword evidence="2" id="KW-1133">Transmembrane helix</keyword>
<evidence type="ECO:0000256" key="1">
    <source>
        <dbReference type="SAM" id="MobiDB-lite"/>
    </source>
</evidence>